<sequence>MKREIATNLDDLVGKYSQPQEADTFVITLPGGEEITCKVPDRVGFIEGFKAELTKFWKLIEGKKVPPAWEPYLPLTWDEAVAVVSLYYNSTEPTKFSQFQALRMSTAGGGYILLNLQDQMEKYHHKISYEQFVEEVEEGKETSSEMTLEDGN</sequence>
<organism evidence="1">
    <name type="scientific">uncultured Caudovirales phage</name>
    <dbReference type="NCBI Taxonomy" id="2100421"/>
    <lineage>
        <taxon>Viruses</taxon>
        <taxon>Duplodnaviria</taxon>
        <taxon>Heunggongvirae</taxon>
        <taxon>Uroviricota</taxon>
        <taxon>Caudoviricetes</taxon>
        <taxon>Peduoviridae</taxon>
        <taxon>Maltschvirus</taxon>
        <taxon>Maltschvirus maltsch</taxon>
    </lineage>
</organism>
<reference evidence="1" key="1">
    <citation type="submission" date="2020-04" db="EMBL/GenBank/DDBJ databases">
        <authorList>
            <person name="Chiriac C."/>
            <person name="Salcher M."/>
            <person name="Ghai R."/>
            <person name="Kavagutti S V."/>
        </authorList>
    </citation>
    <scope>NUCLEOTIDE SEQUENCE</scope>
</reference>
<protein>
    <submittedName>
        <fullName evidence="1">Uncharacterized protein</fullName>
    </submittedName>
</protein>
<evidence type="ECO:0000313" key="1">
    <source>
        <dbReference type="EMBL" id="CAB4141981.1"/>
    </source>
</evidence>
<gene>
    <name evidence="1" type="ORF">UFOVP423_15</name>
</gene>
<name>A0A6J5M756_9CAUD</name>
<accession>A0A6J5M756</accession>
<proteinExistence type="predicted"/>
<dbReference type="EMBL" id="LR796403">
    <property type="protein sequence ID" value="CAB4141981.1"/>
    <property type="molecule type" value="Genomic_DNA"/>
</dbReference>